<feature type="domain" description="ATP phosphoribosyltransferase catalytic" evidence="17">
    <location>
        <begin position="47"/>
        <end position="200"/>
    </location>
</feature>
<dbReference type="KEGG" id="hms:HMU08990"/>
<dbReference type="InterPro" id="IPR024893">
    <property type="entry name" value="ATP_PRibTrfase_HisG_short"/>
</dbReference>
<dbReference type="GO" id="GO:0005524">
    <property type="term" value="F:ATP binding"/>
    <property type="evidence" value="ECO:0007669"/>
    <property type="project" value="UniProtKB-KW"/>
</dbReference>
<keyword evidence="9 16" id="KW-0028">Amino-acid biosynthesis</keyword>
<keyword evidence="11 16" id="KW-0808">Transferase</keyword>
<evidence type="ECO:0000256" key="10">
    <source>
        <dbReference type="ARBA" id="ARBA00022676"/>
    </source>
</evidence>
<dbReference type="NCBIfam" id="TIGR00070">
    <property type="entry name" value="hisG"/>
    <property type="match status" value="1"/>
</dbReference>
<comment type="catalytic activity">
    <reaction evidence="1 16">
        <text>1-(5-phospho-beta-D-ribosyl)-ATP + diphosphate = 5-phospho-alpha-D-ribose 1-diphosphate + ATP</text>
        <dbReference type="Rhea" id="RHEA:18473"/>
        <dbReference type="ChEBI" id="CHEBI:30616"/>
        <dbReference type="ChEBI" id="CHEBI:33019"/>
        <dbReference type="ChEBI" id="CHEBI:58017"/>
        <dbReference type="ChEBI" id="CHEBI:73183"/>
        <dbReference type="EC" id="2.4.2.17"/>
    </reaction>
</comment>
<evidence type="ECO:0000256" key="1">
    <source>
        <dbReference type="ARBA" id="ARBA00000915"/>
    </source>
</evidence>
<evidence type="ECO:0000256" key="14">
    <source>
        <dbReference type="ARBA" id="ARBA00023102"/>
    </source>
</evidence>
<evidence type="ECO:0000256" key="2">
    <source>
        <dbReference type="ARBA" id="ARBA00004496"/>
    </source>
</evidence>
<evidence type="ECO:0000256" key="13">
    <source>
        <dbReference type="ARBA" id="ARBA00022840"/>
    </source>
</evidence>
<comment type="function">
    <text evidence="15 16">Catalyzes the condensation of ATP and 5-phosphoribose 1-diphosphate to form N'-(5'-phosphoribosyl)-ATP (PR-ATP). Has a crucial role in the pathway because the rate of histidine biosynthesis seems to be controlled primarily by regulation of HisG enzymatic activity.</text>
</comment>
<evidence type="ECO:0000259" key="17">
    <source>
        <dbReference type="Pfam" id="PF01634"/>
    </source>
</evidence>
<evidence type="ECO:0000256" key="7">
    <source>
        <dbReference type="ARBA" id="ARBA00020998"/>
    </source>
</evidence>
<comment type="subunit">
    <text evidence="5 16">Heteromultimer composed of HisG and HisZ subunits.</text>
</comment>
<comment type="pathway">
    <text evidence="3 16">Amino-acid biosynthesis; L-histidine biosynthesis; L-histidine from 5-phospho-alpha-D-ribose 1-diphosphate: step 1/9.</text>
</comment>
<keyword evidence="14 16" id="KW-0368">Histidine biosynthesis</keyword>
<dbReference type="RefSeq" id="WP_013023229.1">
    <property type="nucleotide sequence ID" value="NC_013949.1"/>
</dbReference>
<dbReference type="GO" id="GO:0000105">
    <property type="term" value="P:L-histidine biosynthetic process"/>
    <property type="evidence" value="ECO:0007669"/>
    <property type="project" value="UniProtKB-UniRule"/>
</dbReference>
<keyword evidence="13 16" id="KW-0067">ATP-binding</keyword>
<dbReference type="CDD" id="cd13595">
    <property type="entry name" value="PBP2_HisGs"/>
    <property type="match status" value="1"/>
</dbReference>
<keyword evidence="19" id="KW-1185">Reference proteome</keyword>
<evidence type="ECO:0000313" key="19">
    <source>
        <dbReference type="Proteomes" id="UP000001522"/>
    </source>
</evidence>
<protein>
    <recommendedName>
        <fullName evidence="7 16">ATP phosphoribosyltransferase</fullName>
        <shortName evidence="16">ATP-PRT</shortName>
        <shortName evidence="16">ATP-PRTase</shortName>
        <ecNumber evidence="6 16">2.4.2.17</ecNumber>
    </recommendedName>
</protein>
<evidence type="ECO:0000256" key="11">
    <source>
        <dbReference type="ARBA" id="ARBA00022679"/>
    </source>
</evidence>
<dbReference type="STRING" id="679897.HMU08990"/>
<dbReference type="InterPro" id="IPR001348">
    <property type="entry name" value="ATP_PRibTrfase_HisG"/>
</dbReference>
<evidence type="ECO:0000256" key="3">
    <source>
        <dbReference type="ARBA" id="ARBA00004667"/>
    </source>
</evidence>
<dbReference type="Pfam" id="PF01634">
    <property type="entry name" value="HisG"/>
    <property type="match status" value="1"/>
</dbReference>
<evidence type="ECO:0000256" key="6">
    <source>
        <dbReference type="ARBA" id="ARBA00011946"/>
    </source>
</evidence>
<evidence type="ECO:0000256" key="9">
    <source>
        <dbReference type="ARBA" id="ARBA00022605"/>
    </source>
</evidence>
<dbReference type="FunFam" id="3.40.190.10:FF:000008">
    <property type="entry name" value="ATP phosphoribosyltransferase"/>
    <property type="match status" value="1"/>
</dbReference>
<sequence>MLTIALPKGRIAEDTLRIFSQIFGREFLFDQRKLILKIGDFVFLLVRNQDVPTYVSHHSADLGIVGRDVLEEQRSDVLPLLDLGIGRCKIVVGSEIGKPIDYGKSQIKIATKMPHITQEFFSQKAIAVDVVKLYGSIELAPLVGLADGIVDIVETGLTMQQNNLEIAEVIMESSVFLVANKNSFLAKKRAILSLQEKIKGQVER</sequence>
<evidence type="ECO:0000256" key="16">
    <source>
        <dbReference type="HAMAP-Rule" id="MF_01018"/>
    </source>
</evidence>
<dbReference type="GO" id="GO:0003879">
    <property type="term" value="F:ATP phosphoribosyltransferase activity"/>
    <property type="evidence" value="ECO:0007669"/>
    <property type="project" value="UniProtKB-UniRule"/>
</dbReference>
<comment type="subcellular location">
    <subcellularLocation>
        <location evidence="2 16">Cytoplasm</location>
    </subcellularLocation>
</comment>
<dbReference type="AlphaFoldDB" id="D3UI33"/>
<proteinExistence type="inferred from homology"/>
<dbReference type="EC" id="2.4.2.17" evidence="6 16"/>
<comment type="similarity">
    <text evidence="4 16">Belongs to the ATP phosphoribosyltransferase family. Short subfamily.</text>
</comment>
<dbReference type="EMBL" id="FN555004">
    <property type="protein sequence ID" value="CBG40156.1"/>
    <property type="molecule type" value="Genomic_DNA"/>
</dbReference>
<keyword evidence="8 16" id="KW-0963">Cytoplasm</keyword>
<keyword evidence="10 16" id="KW-0328">Glycosyltransferase</keyword>
<dbReference type="InterPro" id="IPR018198">
    <property type="entry name" value="ATP_PRibTrfase_CS"/>
</dbReference>
<dbReference type="HAMAP" id="MF_01018">
    <property type="entry name" value="HisG_Short"/>
    <property type="match status" value="1"/>
</dbReference>
<dbReference type="InterPro" id="IPR013820">
    <property type="entry name" value="ATP_PRibTrfase_cat"/>
</dbReference>
<evidence type="ECO:0000256" key="4">
    <source>
        <dbReference type="ARBA" id="ARBA00009489"/>
    </source>
</evidence>
<dbReference type="UniPathway" id="UPA00031">
    <property type="reaction ID" value="UER00006"/>
</dbReference>
<gene>
    <name evidence="16 18" type="primary">hisG</name>
    <name evidence="18" type="ordered locus">HMU08990</name>
</gene>
<evidence type="ECO:0000256" key="12">
    <source>
        <dbReference type="ARBA" id="ARBA00022741"/>
    </source>
</evidence>
<dbReference type="eggNOG" id="COG0040">
    <property type="taxonomic scope" value="Bacteria"/>
</dbReference>
<organism evidence="18 19">
    <name type="scientific">Helicobacter mustelae (strain ATCC 43772 / CCUG 25715 / CIP 103759 / LMG 18044 / NCTC 12198 / R85-136P)</name>
    <name type="common">Campylobacter mustelae</name>
    <dbReference type="NCBI Taxonomy" id="679897"/>
    <lineage>
        <taxon>Bacteria</taxon>
        <taxon>Pseudomonadati</taxon>
        <taxon>Campylobacterota</taxon>
        <taxon>Epsilonproteobacteria</taxon>
        <taxon>Campylobacterales</taxon>
        <taxon>Helicobacteraceae</taxon>
        <taxon>Helicobacter</taxon>
    </lineage>
</organism>
<dbReference type="PROSITE" id="PS01316">
    <property type="entry name" value="ATP_P_PHORIBOSYLTR"/>
    <property type="match status" value="1"/>
</dbReference>
<comment type="domain">
    <text evidence="16">Lacks the C-terminal regulatory region which is replaced by HisZ.</text>
</comment>
<dbReference type="PANTHER" id="PTHR21403:SF8">
    <property type="entry name" value="ATP PHOSPHORIBOSYLTRANSFERASE"/>
    <property type="match status" value="1"/>
</dbReference>
<evidence type="ECO:0000256" key="5">
    <source>
        <dbReference type="ARBA" id="ARBA00011496"/>
    </source>
</evidence>
<evidence type="ECO:0000256" key="15">
    <source>
        <dbReference type="ARBA" id="ARBA00024861"/>
    </source>
</evidence>
<evidence type="ECO:0000313" key="18">
    <source>
        <dbReference type="EMBL" id="CBG40156.1"/>
    </source>
</evidence>
<reference evidence="18 19" key="1">
    <citation type="journal article" date="2010" name="BMC Genomics">
        <title>Comparative genomics and proteomics of Helicobacter mustelae, an ulcerogenic and carcinogenic gastric pathogen.</title>
        <authorList>
            <person name="O'Toole P.W."/>
            <person name="Snelling W.J."/>
            <person name="Canchaya C."/>
            <person name="Forde B.M."/>
            <person name="Hardie K.R."/>
            <person name="Josenhans C."/>
            <person name="Graham R.L.J."/>
            <person name="McMullan G."/>
            <person name="Parkhill J."/>
            <person name="Belda E."/>
            <person name="Bentley S.D."/>
        </authorList>
    </citation>
    <scope>NUCLEOTIDE SEQUENCE [LARGE SCALE GENOMIC DNA]</scope>
    <source>
        <strain evidence="19">ATCC 43772 / LMG 18044 / NCTC 12198 / 12198</strain>
    </source>
</reference>
<dbReference type="HOGENOM" id="CLU_038115_2_0_7"/>
<dbReference type="PANTHER" id="PTHR21403">
    <property type="entry name" value="ATP PHOSPHORIBOSYLTRANSFERASE ATP-PRTASE"/>
    <property type="match status" value="1"/>
</dbReference>
<accession>D3UI33</accession>
<evidence type="ECO:0000256" key="8">
    <source>
        <dbReference type="ARBA" id="ARBA00022490"/>
    </source>
</evidence>
<dbReference type="SUPFAM" id="SSF53850">
    <property type="entry name" value="Periplasmic binding protein-like II"/>
    <property type="match status" value="1"/>
</dbReference>
<name>D3UI33_HELM1</name>
<dbReference type="Gene3D" id="3.40.190.10">
    <property type="entry name" value="Periplasmic binding protein-like II"/>
    <property type="match status" value="2"/>
</dbReference>
<dbReference type="GO" id="GO:0005737">
    <property type="term" value="C:cytoplasm"/>
    <property type="evidence" value="ECO:0007669"/>
    <property type="project" value="UniProtKB-SubCell"/>
</dbReference>
<dbReference type="Proteomes" id="UP000001522">
    <property type="component" value="Chromosome"/>
</dbReference>
<keyword evidence="12 16" id="KW-0547">Nucleotide-binding</keyword>